<accession>A0A9K3PS00</accession>
<sequence>MLSAITEEPSAASIIFEGGEDSFSTCNSTLPNGPVDIYEDDDDDVEESNDGDTTNANYEDIDTNIDTDMAVASQSEQYPRWTKDENLGRERAPQCYLEEAEEDVDDWNDNANPSKKRVRRPSSPFVLHSKKNNDIKKVAPTAEDSKETKLSQSQRTSKAELAAATSVYPNKSKTVQNSNSSSKRRRRRKKRTLDWNLAIILIAVFLIIAAAVVGTIFGLKSRDSTQSNTTDITFAEDGETFWPSYTDGPTNAPTEESTQDGPTNAPSATDLLNNNNNTATIEAAMESFSPTASPSISPSAAPTTCNPVIKPFPDLTRITIVMQVSSTISPMEMEYSANVFRKTFNSLATCDSLCRELQSTQVVNQEIMQSTGSTTADQNSPDCDSLLELTLELEGTYRGCEQDQNDQTFPGMFPTKQMVVDPPPGRRKMLRTDQKQTTRRRLQDTMLCPSAVGSAMAASCPSETGTTGPDDDETTEERTIRTMNQFLTMLPKVCRIESAHDVPRN</sequence>
<proteinExistence type="predicted"/>
<feature type="region of interest" description="Disordered" evidence="1">
    <location>
        <begin position="453"/>
        <end position="476"/>
    </location>
</feature>
<name>A0A9K3PS00_9STRA</name>
<keyword evidence="2" id="KW-1133">Transmembrane helix</keyword>
<comment type="caution">
    <text evidence="3">The sequence shown here is derived from an EMBL/GenBank/DDBJ whole genome shotgun (WGS) entry which is preliminary data.</text>
</comment>
<feature type="compositionally biased region" description="Basic and acidic residues" evidence="1">
    <location>
        <begin position="131"/>
        <end position="149"/>
    </location>
</feature>
<feature type="region of interest" description="Disordered" evidence="1">
    <location>
        <begin position="236"/>
        <end position="269"/>
    </location>
</feature>
<feature type="region of interest" description="Disordered" evidence="1">
    <location>
        <begin position="405"/>
        <end position="441"/>
    </location>
</feature>
<feature type="compositionally biased region" description="Acidic residues" evidence="1">
    <location>
        <begin position="37"/>
        <end position="50"/>
    </location>
</feature>
<dbReference type="Proteomes" id="UP000693970">
    <property type="component" value="Unassembled WGS sequence"/>
</dbReference>
<keyword evidence="2" id="KW-0812">Transmembrane</keyword>
<protein>
    <submittedName>
        <fullName evidence="3">Uncharacterized protein</fullName>
    </submittedName>
</protein>
<dbReference type="AlphaFoldDB" id="A0A9K3PS00"/>
<gene>
    <name evidence="3" type="ORF">IV203_004570</name>
</gene>
<dbReference type="EMBL" id="JAGRRH010000016">
    <property type="protein sequence ID" value="KAG7355214.1"/>
    <property type="molecule type" value="Genomic_DNA"/>
</dbReference>
<feature type="transmembrane region" description="Helical" evidence="2">
    <location>
        <begin position="193"/>
        <end position="219"/>
    </location>
</feature>
<evidence type="ECO:0000256" key="1">
    <source>
        <dbReference type="SAM" id="MobiDB-lite"/>
    </source>
</evidence>
<keyword evidence="4" id="KW-1185">Reference proteome</keyword>
<evidence type="ECO:0000313" key="3">
    <source>
        <dbReference type="EMBL" id="KAG7355214.1"/>
    </source>
</evidence>
<evidence type="ECO:0000256" key="2">
    <source>
        <dbReference type="SAM" id="Phobius"/>
    </source>
</evidence>
<evidence type="ECO:0000313" key="4">
    <source>
        <dbReference type="Proteomes" id="UP000693970"/>
    </source>
</evidence>
<feature type="region of interest" description="Disordered" evidence="1">
    <location>
        <begin position="100"/>
        <end position="188"/>
    </location>
</feature>
<reference evidence="3" key="2">
    <citation type="submission" date="2021-04" db="EMBL/GenBank/DDBJ databases">
        <authorList>
            <person name="Podell S."/>
        </authorList>
    </citation>
    <scope>NUCLEOTIDE SEQUENCE</scope>
    <source>
        <strain evidence="3">Hildebrandi</strain>
    </source>
</reference>
<feature type="compositionally biased region" description="Polar residues" evidence="1">
    <location>
        <begin position="247"/>
        <end position="267"/>
    </location>
</feature>
<feature type="compositionally biased region" description="Polar residues" evidence="1">
    <location>
        <begin position="167"/>
        <end position="179"/>
    </location>
</feature>
<feature type="region of interest" description="Disordered" evidence="1">
    <location>
        <begin position="28"/>
        <end position="64"/>
    </location>
</feature>
<reference evidence="3" key="1">
    <citation type="journal article" date="2021" name="Sci. Rep.">
        <title>Diploid genomic architecture of Nitzschia inconspicua, an elite biomass production diatom.</title>
        <authorList>
            <person name="Oliver A."/>
            <person name="Podell S."/>
            <person name="Pinowska A."/>
            <person name="Traller J.C."/>
            <person name="Smith S.R."/>
            <person name="McClure R."/>
            <person name="Beliaev A."/>
            <person name="Bohutskyi P."/>
            <person name="Hill E.A."/>
            <person name="Rabines A."/>
            <person name="Zheng H."/>
            <person name="Allen L.Z."/>
            <person name="Kuo A."/>
            <person name="Grigoriev I.V."/>
            <person name="Allen A.E."/>
            <person name="Hazlebeck D."/>
            <person name="Allen E.E."/>
        </authorList>
    </citation>
    <scope>NUCLEOTIDE SEQUENCE</scope>
    <source>
        <strain evidence="3">Hildebrandi</strain>
    </source>
</reference>
<organism evidence="3 4">
    <name type="scientific">Nitzschia inconspicua</name>
    <dbReference type="NCBI Taxonomy" id="303405"/>
    <lineage>
        <taxon>Eukaryota</taxon>
        <taxon>Sar</taxon>
        <taxon>Stramenopiles</taxon>
        <taxon>Ochrophyta</taxon>
        <taxon>Bacillariophyta</taxon>
        <taxon>Bacillariophyceae</taxon>
        <taxon>Bacillariophycidae</taxon>
        <taxon>Bacillariales</taxon>
        <taxon>Bacillariaceae</taxon>
        <taxon>Nitzschia</taxon>
    </lineage>
</organism>
<keyword evidence="2" id="KW-0472">Membrane</keyword>